<name>A0A1Q9LL43_9PSEU</name>
<evidence type="ECO:0000256" key="2">
    <source>
        <dbReference type="ARBA" id="ARBA00022448"/>
    </source>
</evidence>
<evidence type="ECO:0000256" key="5">
    <source>
        <dbReference type="ARBA" id="ARBA00022989"/>
    </source>
</evidence>
<feature type="transmembrane region" description="Helical" evidence="7">
    <location>
        <begin position="202"/>
        <end position="222"/>
    </location>
</feature>
<dbReference type="CDD" id="cd06261">
    <property type="entry name" value="TM_PBP2"/>
    <property type="match status" value="1"/>
</dbReference>
<dbReference type="Proteomes" id="UP000186040">
    <property type="component" value="Unassembled WGS sequence"/>
</dbReference>
<evidence type="ECO:0000313" key="9">
    <source>
        <dbReference type="EMBL" id="OLR92766.1"/>
    </source>
</evidence>
<accession>A0A1Q9LL43</accession>
<dbReference type="STRING" id="1193682.BJP25_21680"/>
<dbReference type="PANTHER" id="PTHR30151">
    <property type="entry name" value="ALKANE SULFONATE ABC TRANSPORTER-RELATED, MEMBRANE SUBUNIT"/>
    <property type="match status" value="1"/>
</dbReference>
<organism evidence="9 10">
    <name type="scientific">Actinokineospora bangkokensis</name>
    <dbReference type="NCBI Taxonomy" id="1193682"/>
    <lineage>
        <taxon>Bacteria</taxon>
        <taxon>Bacillati</taxon>
        <taxon>Actinomycetota</taxon>
        <taxon>Actinomycetes</taxon>
        <taxon>Pseudonocardiales</taxon>
        <taxon>Pseudonocardiaceae</taxon>
        <taxon>Actinokineospora</taxon>
    </lineage>
</organism>
<dbReference type="EMBL" id="MKQR01000016">
    <property type="protein sequence ID" value="OLR92766.1"/>
    <property type="molecule type" value="Genomic_DNA"/>
</dbReference>
<comment type="caution">
    <text evidence="9">The sequence shown here is derived from an EMBL/GenBank/DDBJ whole genome shotgun (WGS) entry which is preliminary data.</text>
</comment>
<protein>
    <recommendedName>
        <fullName evidence="8">ABC transmembrane type-1 domain-containing protein</fullName>
    </recommendedName>
</protein>
<dbReference type="Pfam" id="PF00528">
    <property type="entry name" value="BPD_transp_1"/>
    <property type="match status" value="1"/>
</dbReference>
<dbReference type="AlphaFoldDB" id="A0A1Q9LL43"/>
<keyword evidence="10" id="KW-1185">Reference proteome</keyword>
<dbReference type="GO" id="GO:0055085">
    <property type="term" value="P:transmembrane transport"/>
    <property type="evidence" value="ECO:0007669"/>
    <property type="project" value="InterPro"/>
</dbReference>
<dbReference type="InterPro" id="IPR000515">
    <property type="entry name" value="MetI-like"/>
</dbReference>
<keyword evidence="4 7" id="KW-0812">Transmembrane</keyword>
<proteinExistence type="inferred from homology"/>
<evidence type="ECO:0000256" key="1">
    <source>
        <dbReference type="ARBA" id="ARBA00004651"/>
    </source>
</evidence>
<evidence type="ECO:0000259" key="8">
    <source>
        <dbReference type="PROSITE" id="PS50928"/>
    </source>
</evidence>
<evidence type="ECO:0000256" key="7">
    <source>
        <dbReference type="RuleBase" id="RU363032"/>
    </source>
</evidence>
<feature type="transmembrane region" description="Helical" evidence="7">
    <location>
        <begin position="234"/>
        <end position="257"/>
    </location>
</feature>
<evidence type="ECO:0000256" key="6">
    <source>
        <dbReference type="ARBA" id="ARBA00023136"/>
    </source>
</evidence>
<dbReference type="SUPFAM" id="SSF161098">
    <property type="entry name" value="MetI-like"/>
    <property type="match status" value="1"/>
</dbReference>
<dbReference type="Gene3D" id="1.10.3720.10">
    <property type="entry name" value="MetI-like"/>
    <property type="match status" value="1"/>
</dbReference>
<gene>
    <name evidence="9" type="ORF">BJP25_21680</name>
</gene>
<dbReference type="InterPro" id="IPR035906">
    <property type="entry name" value="MetI-like_sf"/>
</dbReference>
<dbReference type="PROSITE" id="PS50928">
    <property type="entry name" value="ABC_TM1"/>
    <property type="match status" value="1"/>
</dbReference>
<dbReference type="PANTHER" id="PTHR30151:SF0">
    <property type="entry name" value="ABC TRANSPORTER PERMEASE PROTEIN MJ0413-RELATED"/>
    <property type="match status" value="1"/>
</dbReference>
<evidence type="ECO:0000313" key="10">
    <source>
        <dbReference type="Proteomes" id="UP000186040"/>
    </source>
</evidence>
<keyword evidence="2 7" id="KW-0813">Transport</keyword>
<comment type="subcellular location">
    <subcellularLocation>
        <location evidence="1 7">Cell membrane</location>
        <topology evidence="1 7">Multi-pass membrane protein</topology>
    </subcellularLocation>
</comment>
<sequence>MARLGRARGAAAVRGFALRWGTFAAVVLVWQVVAAAAYHPFFPAPLEILGAAGRLWLSAPATAGFLTTAAWDGPLTSLGRVVGGWALASVLGVALGVLLGSSRSASVAAGPVFAFFRSLPLPALVPVFVLLTTLGAQMVLTVAVFGAVWAVLMSTVDGVRSVDPVQLDTARAFRLSPGAALLRVVLPAALPKVFAGLRVSLSQALVLVVVAELFAANGGLGAQLRDAQNKFDFAASWAVLVVLGVFGYALNTALLAVERRALGWHRARSGGWGERVGAARAGAR</sequence>
<feature type="transmembrane region" description="Helical" evidence="7">
    <location>
        <begin position="20"/>
        <end position="41"/>
    </location>
</feature>
<dbReference type="GO" id="GO:0005886">
    <property type="term" value="C:plasma membrane"/>
    <property type="evidence" value="ECO:0007669"/>
    <property type="project" value="UniProtKB-SubCell"/>
</dbReference>
<evidence type="ECO:0000256" key="3">
    <source>
        <dbReference type="ARBA" id="ARBA00022475"/>
    </source>
</evidence>
<feature type="transmembrane region" description="Helical" evidence="7">
    <location>
        <begin position="121"/>
        <end position="152"/>
    </location>
</feature>
<reference evidence="9 10" key="1">
    <citation type="submission" date="2016-10" db="EMBL/GenBank/DDBJ databases">
        <title>The Draft Genome Sequence of Actinokineospora bangkokensis 44EHWT reveals the biosynthetic pathway of antifungal compounds Thailandins with unusual extender unit butylmalonyl-CoA.</title>
        <authorList>
            <person name="Greule A."/>
            <person name="Intra B."/>
            <person name="Flemming S."/>
            <person name="Rommel M.G."/>
            <person name="Panbangred W."/>
            <person name="Bechthold A."/>
        </authorList>
    </citation>
    <scope>NUCLEOTIDE SEQUENCE [LARGE SCALE GENOMIC DNA]</scope>
    <source>
        <strain evidence="9 10">44EHW</strain>
    </source>
</reference>
<keyword evidence="3" id="KW-1003">Cell membrane</keyword>
<evidence type="ECO:0000256" key="4">
    <source>
        <dbReference type="ARBA" id="ARBA00022692"/>
    </source>
</evidence>
<feature type="domain" description="ABC transmembrane type-1" evidence="8">
    <location>
        <begin position="74"/>
        <end position="258"/>
    </location>
</feature>
<comment type="similarity">
    <text evidence="7">Belongs to the binding-protein-dependent transport system permease family.</text>
</comment>
<feature type="transmembrane region" description="Helical" evidence="7">
    <location>
        <begin position="82"/>
        <end position="100"/>
    </location>
</feature>
<dbReference type="OrthoDB" id="3173654at2"/>
<keyword evidence="5 7" id="KW-1133">Transmembrane helix</keyword>
<keyword evidence="6 7" id="KW-0472">Membrane</keyword>